<evidence type="ECO:0000313" key="1">
    <source>
        <dbReference type="Proteomes" id="UP000887574"/>
    </source>
</evidence>
<evidence type="ECO:0000313" key="2">
    <source>
        <dbReference type="WBParaSite" id="jg22994"/>
    </source>
</evidence>
<proteinExistence type="predicted"/>
<accession>A0A915DU75</accession>
<dbReference type="Proteomes" id="UP000887574">
    <property type="component" value="Unplaced"/>
</dbReference>
<keyword evidence="1" id="KW-1185">Reference proteome</keyword>
<reference evidence="2" key="1">
    <citation type="submission" date="2022-11" db="UniProtKB">
        <authorList>
            <consortium name="WormBaseParasite"/>
        </authorList>
    </citation>
    <scope>IDENTIFICATION</scope>
</reference>
<protein>
    <submittedName>
        <fullName evidence="2">Uncharacterized protein</fullName>
    </submittedName>
</protein>
<dbReference type="AlphaFoldDB" id="A0A915DU75"/>
<organism evidence="1 2">
    <name type="scientific">Ditylenchus dipsaci</name>
    <dbReference type="NCBI Taxonomy" id="166011"/>
    <lineage>
        <taxon>Eukaryota</taxon>
        <taxon>Metazoa</taxon>
        <taxon>Ecdysozoa</taxon>
        <taxon>Nematoda</taxon>
        <taxon>Chromadorea</taxon>
        <taxon>Rhabditida</taxon>
        <taxon>Tylenchina</taxon>
        <taxon>Tylenchomorpha</taxon>
        <taxon>Sphaerularioidea</taxon>
        <taxon>Anguinidae</taxon>
        <taxon>Anguininae</taxon>
        <taxon>Ditylenchus</taxon>
    </lineage>
</organism>
<sequence length="231" mass="26287">MYYYLLTAFYFIISSPLDAAVYKIPAIFHPNKLHAQFAKHLFHRKLAELYADDNLDQGPGLRCMAVGLIKAEQISSFDLAATISVGTPIDLHADYFTQQQKDQSQRSFNVILDLQTSSDLVLISEDGDLDYIPNTYLLNTYSTQLHLLLLFNMKAKSLFWIKVMFLAMLALNLGENEPHLDDPRQEQCVVDDEQPLQSYSFGLPQQEFFDSMTTNEQGTSDLALQCLKDTI</sequence>
<dbReference type="WBParaSite" id="jg22994">
    <property type="protein sequence ID" value="jg22994"/>
    <property type="gene ID" value="jg22994"/>
</dbReference>
<name>A0A915DU75_9BILA</name>